<reference evidence="3" key="1">
    <citation type="journal article" date="2019" name="Int. J. Syst. Evol. Microbiol.">
        <title>The Global Catalogue of Microorganisms (GCM) 10K type strain sequencing project: providing services to taxonomists for standard genome sequencing and annotation.</title>
        <authorList>
            <consortium name="The Broad Institute Genomics Platform"/>
            <consortium name="The Broad Institute Genome Sequencing Center for Infectious Disease"/>
            <person name="Wu L."/>
            <person name="Ma J."/>
        </authorList>
    </citation>
    <scope>NUCLEOTIDE SEQUENCE [LARGE SCALE GENOMIC DNA]</scope>
    <source>
        <strain evidence="3">CCUG 55074</strain>
    </source>
</reference>
<organism evidence="2 3">
    <name type="scientific">Phenylobacterium conjunctum</name>
    <dbReference type="NCBI Taxonomy" id="1298959"/>
    <lineage>
        <taxon>Bacteria</taxon>
        <taxon>Pseudomonadati</taxon>
        <taxon>Pseudomonadota</taxon>
        <taxon>Alphaproteobacteria</taxon>
        <taxon>Caulobacterales</taxon>
        <taxon>Caulobacteraceae</taxon>
        <taxon>Phenylobacterium</taxon>
    </lineage>
</organism>
<gene>
    <name evidence="2" type="ORF">ACFQ27_05745</name>
</gene>
<sequence>MQERSDFSLAMVVSVLLHAGALVFALISWPQERALPIGGAVAINVVPNSAITDMRAAAEAPKEQTGQTEAPEPDAPPEAAPPSPQPTPKPTPAPPQPQAAAKAAPKPAPQAPTNPNAKGQKKPEAKPTGLDLDALAASLAKSKPSGGKASSAAKGPTRPETALQQRLAAGAGRGLSANAAAGLASELMRRWNPNCEVEGGRAVKVRVTFTLGLGGQIVGPVNAGGAEDSSNAVVKAAADRAIRAVYKTAADNAFPRETYGNTWAPTFNAQEACS</sequence>
<keyword evidence="3" id="KW-1185">Reference proteome</keyword>
<evidence type="ECO:0000256" key="1">
    <source>
        <dbReference type="SAM" id="MobiDB-lite"/>
    </source>
</evidence>
<feature type="compositionally biased region" description="Pro residues" evidence="1">
    <location>
        <begin position="73"/>
        <end position="97"/>
    </location>
</feature>
<feature type="region of interest" description="Disordered" evidence="1">
    <location>
        <begin position="140"/>
        <end position="161"/>
    </location>
</feature>
<protein>
    <submittedName>
        <fullName evidence="2">Energy transducer TonB</fullName>
    </submittedName>
</protein>
<dbReference type="EMBL" id="JBHTLQ010000009">
    <property type="protein sequence ID" value="MFD1190077.1"/>
    <property type="molecule type" value="Genomic_DNA"/>
</dbReference>
<feature type="region of interest" description="Disordered" evidence="1">
    <location>
        <begin position="57"/>
        <end position="127"/>
    </location>
</feature>
<proteinExistence type="predicted"/>
<evidence type="ECO:0000313" key="3">
    <source>
        <dbReference type="Proteomes" id="UP001597216"/>
    </source>
</evidence>
<evidence type="ECO:0000313" key="2">
    <source>
        <dbReference type="EMBL" id="MFD1190077.1"/>
    </source>
</evidence>
<dbReference type="Proteomes" id="UP001597216">
    <property type="component" value="Unassembled WGS sequence"/>
</dbReference>
<accession>A0ABW3T1G4</accession>
<dbReference type="Gene3D" id="3.30.1150.10">
    <property type="match status" value="1"/>
</dbReference>
<dbReference type="RefSeq" id="WP_377352930.1">
    <property type="nucleotide sequence ID" value="NZ_JBHTLQ010000009.1"/>
</dbReference>
<comment type="caution">
    <text evidence="2">The sequence shown here is derived from an EMBL/GenBank/DDBJ whole genome shotgun (WGS) entry which is preliminary data.</text>
</comment>
<name>A0ABW3T1G4_9CAUL</name>